<evidence type="ECO:0000256" key="1">
    <source>
        <dbReference type="ARBA" id="ARBA00004294"/>
    </source>
</evidence>
<dbReference type="CDD" id="cd07306">
    <property type="entry name" value="Porin3_VDAC"/>
    <property type="match status" value="1"/>
</dbReference>
<dbReference type="AlphaFoldDB" id="A0A0X3Q1M5"/>
<evidence type="ECO:0000256" key="2">
    <source>
        <dbReference type="ARBA" id="ARBA00007780"/>
    </source>
</evidence>
<dbReference type="InterPro" id="IPR023614">
    <property type="entry name" value="Porin_dom_sf"/>
</dbReference>
<dbReference type="InterPro" id="IPR001925">
    <property type="entry name" value="Porin_Euk"/>
</dbReference>
<dbReference type="InterPro" id="IPR027246">
    <property type="entry name" value="Porin_Euk/Tom40"/>
</dbReference>
<keyword evidence="5" id="KW-0406">Ion transport</keyword>
<keyword evidence="3" id="KW-0472">Membrane</keyword>
<dbReference type="GO" id="GO:0005741">
    <property type="term" value="C:mitochondrial outer membrane"/>
    <property type="evidence" value="ECO:0007669"/>
    <property type="project" value="UniProtKB-SubCell"/>
</dbReference>
<keyword evidence="5" id="KW-0626">Porin</keyword>
<protein>
    <submittedName>
        <fullName evidence="6">Voltage-dependent anion-selective channel protein 2</fullName>
    </submittedName>
</protein>
<comment type="subcellular location">
    <subcellularLocation>
        <location evidence="1">Mitochondrion outer membrane</location>
    </subcellularLocation>
</comment>
<dbReference type="Pfam" id="PF01459">
    <property type="entry name" value="Porin_3"/>
    <property type="match status" value="1"/>
</dbReference>
<evidence type="ECO:0000313" key="6">
    <source>
        <dbReference type="EMBL" id="JAP58093.1"/>
    </source>
</evidence>
<dbReference type="PANTHER" id="PTHR11743:SF70">
    <property type="entry name" value="GH26960P-RELATED"/>
    <property type="match status" value="1"/>
</dbReference>
<name>A0A0X3Q1M5_SCHSO</name>
<sequence>MSPPSYPDISKAVRDFLKKNYNFGTIFFSHKGNHDFIDFTTRIDSLTDAHKTFGSIESKFKVEDYGFTLCEKWNTRDAISADLTFEDRIINGLKQTFRMTYDTFSGRTRAFVRNNYKAPSINAHLDFALKSSAPDVSASCVIGQRDYLLGLETVWDSSSNEFTQANVTVAYSVDVFTFYGSISNWAKVYSAGFYQKLTDRVSYAGETSWTRELPDIQWNIGFKFILDDSRNQVLKSKIDNQSRVCFSYKSKLTENLKVILSAEINKSAPTLMGFGVQLER</sequence>
<reference evidence="6" key="1">
    <citation type="submission" date="2016-01" db="EMBL/GenBank/DDBJ databases">
        <title>Reference transcriptome for the parasite Schistocephalus solidus: insights into the molecular evolution of parasitism.</title>
        <authorList>
            <person name="Hebert F.O."/>
            <person name="Grambauer S."/>
            <person name="Barber I."/>
            <person name="Landry C.R."/>
            <person name="Aubin-Horth N."/>
        </authorList>
    </citation>
    <scope>NUCLEOTIDE SEQUENCE</scope>
</reference>
<gene>
    <name evidence="6" type="primary">VDAC2</name>
    <name evidence="6" type="ORF">TR138138</name>
</gene>
<dbReference type="GO" id="GO:0008308">
    <property type="term" value="F:voltage-gated monoatomic anion channel activity"/>
    <property type="evidence" value="ECO:0007669"/>
    <property type="project" value="InterPro"/>
</dbReference>
<evidence type="ECO:0000256" key="3">
    <source>
        <dbReference type="ARBA" id="ARBA00022452"/>
    </source>
</evidence>
<evidence type="ECO:0000256" key="5">
    <source>
        <dbReference type="ARBA" id="ARBA00023114"/>
    </source>
</evidence>
<dbReference type="PANTHER" id="PTHR11743">
    <property type="entry name" value="VOLTAGE-DEPENDENT ANION-SELECTIVE CHANNEL"/>
    <property type="match status" value="1"/>
</dbReference>
<keyword evidence="5" id="KW-0813">Transport</keyword>
<organism evidence="6">
    <name type="scientific">Schistocephalus solidus</name>
    <name type="common">Tapeworm</name>
    <dbReference type="NCBI Taxonomy" id="70667"/>
    <lineage>
        <taxon>Eukaryota</taxon>
        <taxon>Metazoa</taxon>
        <taxon>Spiralia</taxon>
        <taxon>Lophotrochozoa</taxon>
        <taxon>Platyhelminthes</taxon>
        <taxon>Cestoda</taxon>
        <taxon>Eucestoda</taxon>
        <taxon>Diphyllobothriidea</taxon>
        <taxon>Diphyllobothriidae</taxon>
        <taxon>Schistocephalus</taxon>
    </lineage>
</organism>
<keyword evidence="4" id="KW-0496">Mitochondrion</keyword>
<dbReference type="EMBL" id="GEEE01005132">
    <property type="protein sequence ID" value="JAP58093.1"/>
    <property type="molecule type" value="Transcribed_RNA"/>
</dbReference>
<dbReference type="Gene3D" id="2.40.160.10">
    <property type="entry name" value="Porin"/>
    <property type="match status" value="1"/>
</dbReference>
<keyword evidence="3" id="KW-1134">Transmembrane beta strand</keyword>
<proteinExistence type="inferred from homology"/>
<dbReference type="GO" id="GO:0015288">
    <property type="term" value="F:porin activity"/>
    <property type="evidence" value="ECO:0007669"/>
    <property type="project" value="UniProtKB-KW"/>
</dbReference>
<keyword evidence="3" id="KW-0812">Transmembrane</keyword>
<evidence type="ECO:0000256" key="4">
    <source>
        <dbReference type="ARBA" id="ARBA00022787"/>
    </source>
</evidence>
<dbReference type="GO" id="GO:0046930">
    <property type="term" value="C:pore complex"/>
    <property type="evidence" value="ECO:0007669"/>
    <property type="project" value="UniProtKB-KW"/>
</dbReference>
<accession>A0A0X3Q1M5</accession>
<dbReference type="PRINTS" id="PR00185">
    <property type="entry name" value="EUKARYTPORIN"/>
</dbReference>
<comment type="similarity">
    <text evidence="2">Belongs to the eukaryotic mitochondrial porin family.</text>
</comment>
<keyword evidence="4" id="KW-1000">Mitochondrion outer membrane</keyword>